<dbReference type="SUPFAM" id="SSF55347">
    <property type="entry name" value="Glyceraldehyde-3-phosphate dehydrogenase-like, C-terminal domain"/>
    <property type="match status" value="1"/>
</dbReference>
<dbReference type="InterPro" id="IPR000683">
    <property type="entry name" value="Gfo/Idh/MocA-like_OxRdtase_N"/>
</dbReference>
<dbReference type="InterPro" id="IPR051450">
    <property type="entry name" value="Gfo/Idh/MocA_Oxidoreductases"/>
</dbReference>
<dbReference type="Gene3D" id="3.40.50.720">
    <property type="entry name" value="NAD(P)-binding Rossmann-like Domain"/>
    <property type="match status" value="1"/>
</dbReference>
<comment type="caution">
    <text evidence="4">The sequence shown here is derived from an EMBL/GenBank/DDBJ whole genome shotgun (WGS) entry which is preliminary data.</text>
</comment>
<dbReference type="Proteomes" id="UP000673394">
    <property type="component" value="Unassembled WGS sequence"/>
</dbReference>
<dbReference type="Pfam" id="PF02894">
    <property type="entry name" value="GFO_IDH_MocA_C"/>
    <property type="match status" value="1"/>
</dbReference>
<comment type="similarity">
    <text evidence="1">Belongs to the Gfo/Idh/MocA family.</text>
</comment>
<dbReference type="EMBL" id="JAGKSP010000002">
    <property type="protein sequence ID" value="MBP3962447.1"/>
    <property type="molecule type" value="Genomic_DNA"/>
</dbReference>
<dbReference type="PANTHER" id="PTHR43377:SF2">
    <property type="entry name" value="BINDING ROSSMANN FOLD OXIDOREDUCTASE, PUTATIVE (AFU_ORTHOLOGUE AFUA_4G00560)-RELATED"/>
    <property type="match status" value="1"/>
</dbReference>
<dbReference type="SUPFAM" id="SSF51735">
    <property type="entry name" value="NAD(P)-binding Rossmann-fold domains"/>
    <property type="match status" value="1"/>
</dbReference>
<sequence>MSKVRIALIGAGLRGQNYVDYALAHPDEMELVAIADPNSDRRDLLKQRHGVDERKCYDDWRELLAQPKLADAVLICTQDKMHYEPTMTALDAGYHVLLEKPMSPDPLECLEMGAKAEQSGLIFSICHVLRYTNFFRSVKRMLTEGRIGQLMSIQHNENVGYWHQAHSFVRGNWRNAEESSPMILAKSCHDMDILLWLAGADCTRLSSFGSLSYFKASNAPEGAPKRCTDGCPAADECLYYAPNVYLGDAESWMAAAISDDPSPEARLKALQEGPYGRCVYQCDNNVVDHQVVNMEFANEVTAVFTMSAFTQECSRTLKLMGTKGEIRASMEKNEIELIRFGDSYAPEKISLEMPGGYSGHGGGDYGLMSDFIGLVKSGGGAGDSLTSAAKSVQSHMMAFAAEASRLEKRVIELDAFSNEFAAD</sequence>
<gene>
    <name evidence="4" type="ORF">I8J30_06980</name>
</gene>
<evidence type="ECO:0000259" key="2">
    <source>
        <dbReference type="Pfam" id="PF01408"/>
    </source>
</evidence>
<reference evidence="4 5" key="1">
    <citation type="submission" date="2021-04" db="EMBL/GenBank/DDBJ databases">
        <title>Paenibacillus sp. DLE-14 whole genome sequence.</title>
        <authorList>
            <person name="Ham Y.J."/>
        </authorList>
    </citation>
    <scope>NUCLEOTIDE SEQUENCE [LARGE SCALE GENOMIC DNA]</scope>
    <source>
        <strain evidence="4 5">DLE-14</strain>
    </source>
</reference>
<dbReference type="PANTHER" id="PTHR43377">
    <property type="entry name" value="BILIVERDIN REDUCTASE A"/>
    <property type="match status" value="1"/>
</dbReference>
<evidence type="ECO:0000313" key="5">
    <source>
        <dbReference type="Proteomes" id="UP000673394"/>
    </source>
</evidence>
<protein>
    <submittedName>
        <fullName evidence="4">Gfo/Idh/MocA family oxidoreductase</fullName>
    </submittedName>
</protein>
<name>A0ABS5C8X1_9BACL</name>
<feature type="domain" description="Gfo/Idh/MocA-like oxidoreductase C-terminal" evidence="3">
    <location>
        <begin position="139"/>
        <end position="380"/>
    </location>
</feature>
<keyword evidence="5" id="KW-1185">Reference proteome</keyword>
<dbReference type="RefSeq" id="WP_210656661.1">
    <property type="nucleotide sequence ID" value="NZ_JAGKSP010000002.1"/>
</dbReference>
<evidence type="ECO:0000313" key="4">
    <source>
        <dbReference type="EMBL" id="MBP3962447.1"/>
    </source>
</evidence>
<organism evidence="4 5">
    <name type="scientific">Paenibacillus lignilyticus</name>
    <dbReference type="NCBI Taxonomy" id="1172615"/>
    <lineage>
        <taxon>Bacteria</taxon>
        <taxon>Bacillati</taxon>
        <taxon>Bacillota</taxon>
        <taxon>Bacilli</taxon>
        <taxon>Bacillales</taxon>
        <taxon>Paenibacillaceae</taxon>
        <taxon>Paenibacillus</taxon>
    </lineage>
</organism>
<evidence type="ECO:0000256" key="1">
    <source>
        <dbReference type="ARBA" id="ARBA00010928"/>
    </source>
</evidence>
<evidence type="ECO:0000259" key="3">
    <source>
        <dbReference type="Pfam" id="PF02894"/>
    </source>
</evidence>
<feature type="domain" description="Gfo/Idh/MocA-like oxidoreductase N-terminal" evidence="2">
    <location>
        <begin position="4"/>
        <end position="125"/>
    </location>
</feature>
<dbReference type="InterPro" id="IPR004104">
    <property type="entry name" value="Gfo/Idh/MocA-like_OxRdtase_C"/>
</dbReference>
<accession>A0ABS5C8X1</accession>
<dbReference type="InterPro" id="IPR036291">
    <property type="entry name" value="NAD(P)-bd_dom_sf"/>
</dbReference>
<proteinExistence type="inferred from homology"/>
<dbReference type="Gene3D" id="3.30.360.10">
    <property type="entry name" value="Dihydrodipicolinate Reductase, domain 2"/>
    <property type="match status" value="1"/>
</dbReference>
<dbReference type="Pfam" id="PF01408">
    <property type="entry name" value="GFO_IDH_MocA"/>
    <property type="match status" value="1"/>
</dbReference>